<keyword evidence="1" id="KW-0456">Lyase</keyword>
<evidence type="ECO:0000313" key="3">
    <source>
        <dbReference type="Proteomes" id="UP000077856"/>
    </source>
</evidence>
<dbReference type="KEGG" id="bon:A361_09110"/>
<dbReference type="InterPro" id="IPR029045">
    <property type="entry name" value="ClpP/crotonase-like_dom_sf"/>
</dbReference>
<dbReference type="CDD" id="cd06558">
    <property type="entry name" value="crotonase-like"/>
    <property type="match status" value="1"/>
</dbReference>
<accession>A0A169FKB1</accession>
<organism evidence="2 3">
    <name type="scientific">Cytobacillus oceanisediminis 2691</name>
    <dbReference type="NCBI Taxonomy" id="1196031"/>
    <lineage>
        <taxon>Bacteria</taxon>
        <taxon>Bacillati</taxon>
        <taxon>Bacillota</taxon>
        <taxon>Bacilli</taxon>
        <taxon>Bacillales</taxon>
        <taxon>Bacillaceae</taxon>
        <taxon>Cytobacillus</taxon>
    </lineage>
</organism>
<dbReference type="InterPro" id="IPR001753">
    <property type="entry name" value="Enoyl-CoA_hydra/iso"/>
</dbReference>
<sequence length="252" mass="27561">MNPYIIEEFENGLLVFKINRPEKRNAISYEVMDGLENALHKAGKKSVKALAITGEGNQAFCSGGDLSSFHSLKTEDEAFGMLSRMAGLLKDILFLPKPTIAILNGTAVGGGCELAAACDYRIANAGIKAGFIQGTLAITTGWGGGSIIMEKMLPANAMRMLMEAKLYSDGELKELGFIHSVFEGNPIDGCKSFLERMLKLESEVLEAYKDLLVKKWAAAGLEERIDQEVRRCSVLWEGEAHHNKVDSFLNKP</sequence>
<proteinExistence type="predicted"/>
<dbReference type="STRING" id="1196031.A361_09110"/>
<name>A0A169FKB1_9BACI</name>
<reference evidence="2 3" key="1">
    <citation type="submission" date="2016-04" db="EMBL/GenBank/DDBJ databases">
        <title>Complete genome sequence of Bacillus oceanisediminis strain 2691.</title>
        <authorList>
            <person name="Jeong H."/>
            <person name="Kim H.J."/>
            <person name="Lee D.-W."/>
        </authorList>
    </citation>
    <scope>NUCLEOTIDE SEQUENCE [LARGE SCALE GENOMIC DNA]</scope>
    <source>
        <strain evidence="2 3">2691</strain>
    </source>
</reference>
<dbReference type="GO" id="GO:0006635">
    <property type="term" value="P:fatty acid beta-oxidation"/>
    <property type="evidence" value="ECO:0007669"/>
    <property type="project" value="TreeGrafter"/>
</dbReference>
<evidence type="ECO:0000313" key="2">
    <source>
        <dbReference type="EMBL" id="AND39275.1"/>
    </source>
</evidence>
<dbReference type="EMBL" id="CP015506">
    <property type="protein sequence ID" value="AND39275.1"/>
    <property type="molecule type" value="Genomic_DNA"/>
</dbReference>
<dbReference type="Gene3D" id="3.90.226.10">
    <property type="entry name" value="2-enoyl-CoA Hydratase, Chain A, domain 1"/>
    <property type="match status" value="1"/>
</dbReference>
<dbReference type="Pfam" id="PF00378">
    <property type="entry name" value="ECH_1"/>
    <property type="match status" value="1"/>
</dbReference>
<dbReference type="GO" id="GO:0016829">
    <property type="term" value="F:lyase activity"/>
    <property type="evidence" value="ECO:0007669"/>
    <property type="project" value="UniProtKB-KW"/>
</dbReference>
<gene>
    <name evidence="2" type="ORF">A361_09110</name>
</gene>
<dbReference type="Proteomes" id="UP000077856">
    <property type="component" value="Chromosome"/>
</dbReference>
<protein>
    <submittedName>
        <fullName evidence="2">Enoyl-CoA hydratase</fullName>
    </submittedName>
</protein>
<dbReference type="eggNOG" id="COG1024">
    <property type="taxonomic scope" value="Bacteria"/>
</dbReference>
<dbReference type="GO" id="GO:0005829">
    <property type="term" value="C:cytosol"/>
    <property type="evidence" value="ECO:0007669"/>
    <property type="project" value="TreeGrafter"/>
</dbReference>
<dbReference type="AlphaFoldDB" id="A0A169FKB1"/>
<dbReference type="PANTHER" id="PTHR11941">
    <property type="entry name" value="ENOYL-COA HYDRATASE-RELATED"/>
    <property type="match status" value="1"/>
</dbReference>
<dbReference type="SUPFAM" id="SSF52096">
    <property type="entry name" value="ClpP/crotonase"/>
    <property type="match status" value="1"/>
</dbReference>
<dbReference type="RefSeq" id="WP_019381701.1">
    <property type="nucleotide sequence ID" value="NZ_CP015506.1"/>
</dbReference>
<evidence type="ECO:0000256" key="1">
    <source>
        <dbReference type="ARBA" id="ARBA00023239"/>
    </source>
</evidence>
<dbReference type="PANTHER" id="PTHR11941:SF27">
    <property type="entry name" value="ETHYLMALONYL-COA DECARBOXYLASE"/>
    <property type="match status" value="1"/>
</dbReference>